<reference evidence="1" key="1">
    <citation type="journal article" date="2023" name="Nat. Commun.">
        <title>Diploid and tetraploid genomes of Acorus and the evolution of monocots.</title>
        <authorList>
            <person name="Ma L."/>
            <person name="Liu K.W."/>
            <person name="Li Z."/>
            <person name="Hsiao Y.Y."/>
            <person name="Qi Y."/>
            <person name="Fu T."/>
            <person name="Tang G.D."/>
            <person name="Zhang D."/>
            <person name="Sun W.H."/>
            <person name="Liu D.K."/>
            <person name="Li Y."/>
            <person name="Chen G.Z."/>
            <person name="Liu X.D."/>
            <person name="Liao X.Y."/>
            <person name="Jiang Y.T."/>
            <person name="Yu X."/>
            <person name="Hao Y."/>
            <person name="Huang J."/>
            <person name="Zhao X.W."/>
            <person name="Ke S."/>
            <person name="Chen Y.Y."/>
            <person name="Wu W.L."/>
            <person name="Hsu J.L."/>
            <person name="Lin Y.F."/>
            <person name="Huang M.D."/>
            <person name="Li C.Y."/>
            <person name="Huang L."/>
            <person name="Wang Z.W."/>
            <person name="Zhao X."/>
            <person name="Zhong W.Y."/>
            <person name="Peng D.H."/>
            <person name="Ahmad S."/>
            <person name="Lan S."/>
            <person name="Zhang J.S."/>
            <person name="Tsai W.C."/>
            <person name="Van de Peer Y."/>
            <person name="Liu Z.J."/>
        </authorList>
    </citation>
    <scope>NUCLEOTIDE SEQUENCE</scope>
    <source>
        <strain evidence="1">CP</strain>
    </source>
</reference>
<evidence type="ECO:0000313" key="2">
    <source>
        <dbReference type="Proteomes" id="UP001180020"/>
    </source>
</evidence>
<name>A0AAV9C694_ACOCL</name>
<gene>
    <name evidence="1" type="ORF">QJS10_CPB21g00231</name>
</gene>
<organism evidence="1 2">
    <name type="scientific">Acorus calamus</name>
    <name type="common">Sweet flag</name>
    <dbReference type="NCBI Taxonomy" id="4465"/>
    <lineage>
        <taxon>Eukaryota</taxon>
        <taxon>Viridiplantae</taxon>
        <taxon>Streptophyta</taxon>
        <taxon>Embryophyta</taxon>
        <taxon>Tracheophyta</taxon>
        <taxon>Spermatophyta</taxon>
        <taxon>Magnoliopsida</taxon>
        <taxon>Liliopsida</taxon>
        <taxon>Acoraceae</taxon>
        <taxon>Acorus</taxon>
    </lineage>
</organism>
<dbReference type="EMBL" id="JAUJYO010000021">
    <property type="protein sequence ID" value="KAK1284286.1"/>
    <property type="molecule type" value="Genomic_DNA"/>
</dbReference>
<reference evidence="1" key="2">
    <citation type="submission" date="2023-06" db="EMBL/GenBank/DDBJ databases">
        <authorList>
            <person name="Ma L."/>
            <person name="Liu K.-W."/>
            <person name="Li Z."/>
            <person name="Hsiao Y.-Y."/>
            <person name="Qi Y."/>
            <person name="Fu T."/>
            <person name="Tang G."/>
            <person name="Zhang D."/>
            <person name="Sun W.-H."/>
            <person name="Liu D.-K."/>
            <person name="Li Y."/>
            <person name="Chen G.-Z."/>
            <person name="Liu X.-D."/>
            <person name="Liao X.-Y."/>
            <person name="Jiang Y.-T."/>
            <person name="Yu X."/>
            <person name="Hao Y."/>
            <person name="Huang J."/>
            <person name="Zhao X.-W."/>
            <person name="Ke S."/>
            <person name="Chen Y.-Y."/>
            <person name="Wu W.-L."/>
            <person name="Hsu J.-L."/>
            <person name="Lin Y.-F."/>
            <person name="Huang M.-D."/>
            <person name="Li C.-Y."/>
            <person name="Huang L."/>
            <person name="Wang Z.-W."/>
            <person name="Zhao X."/>
            <person name="Zhong W.-Y."/>
            <person name="Peng D.-H."/>
            <person name="Ahmad S."/>
            <person name="Lan S."/>
            <person name="Zhang J.-S."/>
            <person name="Tsai W.-C."/>
            <person name="Van De Peer Y."/>
            <person name="Liu Z.-J."/>
        </authorList>
    </citation>
    <scope>NUCLEOTIDE SEQUENCE</scope>
    <source>
        <strain evidence="1">CP</strain>
        <tissue evidence="1">Leaves</tissue>
    </source>
</reference>
<sequence>MPDATKVCMDNEAEMVACCRQDPVVEVQMHGVPASPLHNGLAFCLERSRIDRGLENGTFKGRSDSTSERA</sequence>
<dbReference type="Proteomes" id="UP001180020">
    <property type="component" value="Unassembled WGS sequence"/>
</dbReference>
<proteinExistence type="predicted"/>
<protein>
    <submittedName>
        <fullName evidence="1">Uncharacterized protein</fullName>
    </submittedName>
</protein>
<evidence type="ECO:0000313" key="1">
    <source>
        <dbReference type="EMBL" id="KAK1284286.1"/>
    </source>
</evidence>
<accession>A0AAV9C694</accession>
<dbReference type="AlphaFoldDB" id="A0AAV9C694"/>
<comment type="caution">
    <text evidence="1">The sequence shown here is derived from an EMBL/GenBank/DDBJ whole genome shotgun (WGS) entry which is preliminary data.</text>
</comment>
<keyword evidence="2" id="KW-1185">Reference proteome</keyword>